<organism evidence="3 4">
    <name type="scientific">Pseudoalteromonas tunicata D2</name>
    <dbReference type="NCBI Taxonomy" id="87626"/>
    <lineage>
        <taxon>Bacteria</taxon>
        <taxon>Pseudomonadati</taxon>
        <taxon>Pseudomonadota</taxon>
        <taxon>Gammaproteobacteria</taxon>
        <taxon>Alteromonadales</taxon>
        <taxon>Pseudoalteromonadaceae</taxon>
        <taxon>Pseudoalteromonas</taxon>
    </lineage>
</organism>
<accession>A4CF12</accession>
<dbReference type="eggNOG" id="COG1647">
    <property type="taxonomic scope" value="Bacteria"/>
</dbReference>
<name>A4CF12_9GAMM</name>
<feature type="signal peptide" evidence="1">
    <location>
        <begin position="1"/>
        <end position="22"/>
    </location>
</feature>
<dbReference type="ESTHER" id="9gamm-a4cf12">
    <property type="family name" value="Bacterial_lip_FamI.8"/>
</dbReference>
<evidence type="ECO:0000259" key="2">
    <source>
        <dbReference type="Pfam" id="PF12146"/>
    </source>
</evidence>
<sequence length="448" mass="49995">MRVFYKITLFSLALSTLSSLHADTFSVDCITINHDFSAMINAKEQGSFRFSSPSNTTAFSYNAQAPFSEYISASKAYIKARNPQASRPCPIMTPVTAIEASSTQKRIVADLIAPFELRQANNNKAILLLHGLTDSPYLFHDLAGYFFEQGFNVRTLLLPGHGTAPADLIDVTYQQWQQAAAYGINRTLADFEQVYLGGFSTGGALIFDHLMQQQTVSDKIKGLLMWSPASQAKSQQAWLAKYVAKIPFVDWLDKDADSDFAKYESFSFNAAGQVNSLMQRLDVTPPTHLIGHDIPLLLIASEADQTINTNASLKLANFWHKTSGRKTANKDEVIYYGQAKNAKKTLNDTIKLTVPQCDETSLCAAVKDIAHTSPTNSPQNAHYGVQGQYRNCGHYLSDDKQYKACKTNAQVNVGEVTKDNIERFSPIKRLTYNPYYEQMLKSIWDFLH</sequence>
<proteinExistence type="predicted"/>
<dbReference type="SUPFAM" id="SSF53474">
    <property type="entry name" value="alpha/beta-Hydrolases"/>
    <property type="match status" value="1"/>
</dbReference>
<reference evidence="3 4" key="1">
    <citation type="submission" date="2006-02" db="EMBL/GenBank/DDBJ databases">
        <authorList>
            <person name="Moran M.A."/>
            <person name="Kjelleberg S."/>
            <person name="Egan S."/>
            <person name="Saunders N."/>
            <person name="Thomas T."/>
            <person name="Ferriera S."/>
            <person name="Johnson J."/>
            <person name="Kravitz S."/>
            <person name="Halpern A."/>
            <person name="Remington K."/>
            <person name="Beeson K."/>
            <person name="Tran B."/>
            <person name="Rogers Y.-H."/>
            <person name="Friedman R."/>
            <person name="Venter J.C."/>
        </authorList>
    </citation>
    <scope>NUCLEOTIDE SEQUENCE [LARGE SCALE GENOMIC DNA]</scope>
    <source>
        <strain evidence="3 4">D2</strain>
    </source>
</reference>
<keyword evidence="1" id="KW-0732">Signal</keyword>
<dbReference type="HOGENOM" id="CLU_048269_0_0_6"/>
<dbReference type="RefSeq" id="WP_009840671.1">
    <property type="nucleotide sequence ID" value="NZ_CH959302.1"/>
</dbReference>
<feature type="chain" id="PRO_5002667316" description="Serine aminopeptidase S33 domain-containing protein" evidence="1">
    <location>
        <begin position="23"/>
        <end position="448"/>
    </location>
</feature>
<dbReference type="STRING" id="87626.PTD2_17147"/>
<dbReference type="AlphaFoldDB" id="A4CF12"/>
<dbReference type="Pfam" id="PF12146">
    <property type="entry name" value="Hydrolase_4"/>
    <property type="match status" value="1"/>
</dbReference>
<dbReference type="InterPro" id="IPR029058">
    <property type="entry name" value="AB_hydrolase_fold"/>
</dbReference>
<evidence type="ECO:0000313" key="3">
    <source>
        <dbReference type="EMBL" id="EAR26687.1"/>
    </source>
</evidence>
<dbReference type="Proteomes" id="UP000006201">
    <property type="component" value="Unassembled WGS sequence"/>
</dbReference>
<dbReference type="OrthoDB" id="8476759at2"/>
<protein>
    <recommendedName>
        <fullName evidence="2">Serine aminopeptidase S33 domain-containing protein</fullName>
    </recommendedName>
</protein>
<comment type="caution">
    <text evidence="3">The sequence shown here is derived from an EMBL/GenBank/DDBJ whole genome shotgun (WGS) entry which is preliminary data.</text>
</comment>
<dbReference type="Gene3D" id="3.40.50.1820">
    <property type="entry name" value="alpha/beta hydrolase"/>
    <property type="match status" value="1"/>
</dbReference>
<keyword evidence="4" id="KW-1185">Reference proteome</keyword>
<dbReference type="InterPro" id="IPR022742">
    <property type="entry name" value="Hydrolase_4"/>
</dbReference>
<evidence type="ECO:0000256" key="1">
    <source>
        <dbReference type="SAM" id="SignalP"/>
    </source>
</evidence>
<evidence type="ECO:0000313" key="4">
    <source>
        <dbReference type="Proteomes" id="UP000006201"/>
    </source>
</evidence>
<dbReference type="EMBL" id="AAOH01000010">
    <property type="protein sequence ID" value="EAR26687.1"/>
    <property type="molecule type" value="Genomic_DNA"/>
</dbReference>
<feature type="domain" description="Serine aminopeptidase S33" evidence="2">
    <location>
        <begin position="122"/>
        <end position="246"/>
    </location>
</feature>
<gene>
    <name evidence="3" type="ORF">PTD2_17147</name>
</gene>